<dbReference type="InterPro" id="IPR006056">
    <property type="entry name" value="RidA"/>
</dbReference>
<reference evidence="3" key="1">
    <citation type="submission" date="2016-10" db="EMBL/GenBank/DDBJ databases">
        <authorList>
            <person name="Varghese N."/>
            <person name="Submissions S."/>
        </authorList>
    </citation>
    <scope>NUCLEOTIDE SEQUENCE [LARGE SCALE GENOMIC DNA]</scope>
    <source>
        <strain evidence="3">NLAE-zl-G277</strain>
    </source>
</reference>
<dbReference type="GO" id="GO:0019239">
    <property type="term" value="F:deaminase activity"/>
    <property type="evidence" value="ECO:0007669"/>
    <property type="project" value="TreeGrafter"/>
</dbReference>
<organism evidence="2 3">
    <name type="scientific">Enterocloster lavalensis</name>
    <dbReference type="NCBI Taxonomy" id="460384"/>
    <lineage>
        <taxon>Bacteria</taxon>
        <taxon>Bacillati</taxon>
        <taxon>Bacillota</taxon>
        <taxon>Clostridia</taxon>
        <taxon>Lachnospirales</taxon>
        <taxon>Lachnospiraceae</taxon>
        <taxon>Enterocloster</taxon>
    </lineage>
</organism>
<dbReference type="PANTHER" id="PTHR11803">
    <property type="entry name" value="2-IMINOBUTANOATE/2-IMINOPROPANOATE DEAMINASE RIDA"/>
    <property type="match status" value="1"/>
</dbReference>
<dbReference type="Pfam" id="PF01042">
    <property type="entry name" value="Ribonuc_L-PSP"/>
    <property type="match status" value="1"/>
</dbReference>
<proteinExistence type="inferred from homology"/>
<comment type="similarity">
    <text evidence="1">Belongs to the RutC family.</text>
</comment>
<dbReference type="Proteomes" id="UP000198508">
    <property type="component" value="Unassembled WGS sequence"/>
</dbReference>
<dbReference type="GO" id="GO:0005829">
    <property type="term" value="C:cytosol"/>
    <property type="evidence" value="ECO:0007669"/>
    <property type="project" value="TreeGrafter"/>
</dbReference>
<dbReference type="RefSeq" id="WP_092363594.1">
    <property type="nucleotide sequence ID" value="NZ_CAKXUV010000044.1"/>
</dbReference>
<dbReference type="InterPro" id="IPR035959">
    <property type="entry name" value="RutC-like_sf"/>
</dbReference>
<dbReference type="EMBL" id="FOIM01000010">
    <property type="protein sequence ID" value="SET65399.1"/>
    <property type="molecule type" value="Genomic_DNA"/>
</dbReference>
<sequence>MKGTVIKTDKAPAPGGWYSQAYRAGNLIFTAGVTAADPITQELTAPGDIVAQTHQTLKNLESLLKACGSDLSHVIKTLVFVSDIDQFDQFNETYKQYFPVDPPARSTMQVGKFNHGMAIEIEAVATVIDPE</sequence>
<name>A0A1I0G3T8_9FIRM</name>
<dbReference type="AlphaFoldDB" id="A0A1I0G3T8"/>
<evidence type="ECO:0000256" key="1">
    <source>
        <dbReference type="ARBA" id="ARBA00010552"/>
    </source>
</evidence>
<dbReference type="CDD" id="cd00448">
    <property type="entry name" value="YjgF_YER057c_UK114_family"/>
    <property type="match status" value="1"/>
</dbReference>
<keyword evidence="3" id="KW-1185">Reference proteome</keyword>
<protein>
    <submittedName>
        <fullName evidence="2">2-iminobutanoate/2-iminopropanoate deaminase</fullName>
    </submittedName>
</protein>
<evidence type="ECO:0000313" key="2">
    <source>
        <dbReference type="EMBL" id="SET65399.1"/>
    </source>
</evidence>
<dbReference type="InterPro" id="IPR006175">
    <property type="entry name" value="YjgF/YER057c/UK114"/>
</dbReference>
<dbReference type="FunFam" id="3.30.1330.40:FF:000001">
    <property type="entry name" value="L-PSP family endoribonuclease"/>
    <property type="match status" value="1"/>
</dbReference>
<evidence type="ECO:0000313" key="3">
    <source>
        <dbReference type="Proteomes" id="UP000198508"/>
    </source>
</evidence>
<accession>A0A1I0G3T8</accession>
<dbReference type="SUPFAM" id="SSF55298">
    <property type="entry name" value="YjgF-like"/>
    <property type="match status" value="1"/>
</dbReference>
<dbReference type="NCBIfam" id="TIGR00004">
    <property type="entry name" value="Rid family detoxifying hydrolase"/>
    <property type="match status" value="1"/>
</dbReference>
<dbReference type="STRING" id="460384.SAMN05216313_110110"/>
<gene>
    <name evidence="2" type="ORF">SAMN05216313_110110</name>
</gene>
<dbReference type="Gene3D" id="3.30.1330.40">
    <property type="entry name" value="RutC-like"/>
    <property type="match status" value="1"/>
</dbReference>
<dbReference type="PANTHER" id="PTHR11803:SF58">
    <property type="entry name" value="PROTEIN HMF1-RELATED"/>
    <property type="match status" value="1"/>
</dbReference>